<gene>
    <name evidence="1" type="ORF">L798_01053</name>
</gene>
<evidence type="ECO:0000313" key="1">
    <source>
        <dbReference type="EMBL" id="KDR09097.1"/>
    </source>
</evidence>
<organism evidence="1 2">
    <name type="scientific">Zootermopsis nevadensis</name>
    <name type="common">Dampwood termite</name>
    <dbReference type="NCBI Taxonomy" id="136037"/>
    <lineage>
        <taxon>Eukaryota</taxon>
        <taxon>Metazoa</taxon>
        <taxon>Ecdysozoa</taxon>
        <taxon>Arthropoda</taxon>
        <taxon>Hexapoda</taxon>
        <taxon>Insecta</taxon>
        <taxon>Pterygota</taxon>
        <taxon>Neoptera</taxon>
        <taxon>Polyneoptera</taxon>
        <taxon>Dictyoptera</taxon>
        <taxon>Blattodea</taxon>
        <taxon>Blattoidea</taxon>
        <taxon>Termitoidae</taxon>
        <taxon>Termopsidae</taxon>
        <taxon>Zootermopsis</taxon>
    </lineage>
</organism>
<name>A0A067QJS3_ZOONE</name>
<dbReference type="Proteomes" id="UP000027135">
    <property type="component" value="Unassembled WGS sequence"/>
</dbReference>
<dbReference type="AlphaFoldDB" id="A0A067QJS3"/>
<reference evidence="1 2" key="1">
    <citation type="journal article" date="2014" name="Nat. Commun.">
        <title>Molecular traces of alternative social organization in a termite genome.</title>
        <authorList>
            <person name="Terrapon N."/>
            <person name="Li C."/>
            <person name="Robertson H.M."/>
            <person name="Ji L."/>
            <person name="Meng X."/>
            <person name="Booth W."/>
            <person name="Chen Z."/>
            <person name="Childers C.P."/>
            <person name="Glastad K.M."/>
            <person name="Gokhale K."/>
            <person name="Gowin J."/>
            <person name="Gronenberg W."/>
            <person name="Hermansen R.A."/>
            <person name="Hu H."/>
            <person name="Hunt B.G."/>
            <person name="Huylmans A.K."/>
            <person name="Khalil S.M."/>
            <person name="Mitchell R.D."/>
            <person name="Munoz-Torres M.C."/>
            <person name="Mustard J.A."/>
            <person name="Pan H."/>
            <person name="Reese J.T."/>
            <person name="Scharf M.E."/>
            <person name="Sun F."/>
            <person name="Vogel H."/>
            <person name="Xiao J."/>
            <person name="Yang W."/>
            <person name="Yang Z."/>
            <person name="Yang Z."/>
            <person name="Zhou J."/>
            <person name="Zhu J."/>
            <person name="Brent C.S."/>
            <person name="Elsik C.G."/>
            <person name="Goodisman M.A."/>
            <person name="Liberles D.A."/>
            <person name="Roe R.M."/>
            <person name="Vargo E.L."/>
            <person name="Vilcinskas A."/>
            <person name="Wang J."/>
            <person name="Bornberg-Bauer E."/>
            <person name="Korb J."/>
            <person name="Zhang G."/>
            <person name="Liebig J."/>
        </authorList>
    </citation>
    <scope>NUCLEOTIDE SEQUENCE [LARGE SCALE GENOMIC DNA]</scope>
    <source>
        <tissue evidence="1">Whole organism</tissue>
    </source>
</reference>
<sequence>MCLLMAEVSTHVTKSSKFLLTRNAGSFTTSGPTLTCPCCTNFVAMCTDPHILLLTITTGSRRRQKHEAVTWSQRAKSHFVGIRLIMYL</sequence>
<dbReference type="InParanoid" id="A0A067QJS3"/>
<keyword evidence="2" id="KW-1185">Reference proteome</keyword>
<accession>A0A067QJS3</accession>
<proteinExistence type="predicted"/>
<protein>
    <submittedName>
        <fullName evidence="1">Uncharacterized protein</fullName>
    </submittedName>
</protein>
<dbReference type="EMBL" id="KK853274">
    <property type="protein sequence ID" value="KDR09097.1"/>
    <property type="molecule type" value="Genomic_DNA"/>
</dbReference>
<evidence type="ECO:0000313" key="2">
    <source>
        <dbReference type="Proteomes" id="UP000027135"/>
    </source>
</evidence>